<evidence type="ECO:0000256" key="4">
    <source>
        <dbReference type="ARBA" id="ARBA00022833"/>
    </source>
</evidence>
<keyword evidence="10" id="KW-1185">Reference proteome</keyword>
<dbReference type="InterPro" id="IPR052173">
    <property type="entry name" value="Beta-lactam_resp_regulator"/>
</dbReference>
<dbReference type="CDD" id="cd07326">
    <property type="entry name" value="M56_BlaR1_MecR1_like"/>
    <property type="match status" value="1"/>
</dbReference>
<evidence type="ECO:0000256" key="5">
    <source>
        <dbReference type="ARBA" id="ARBA00023049"/>
    </source>
</evidence>
<feature type="transmembrane region" description="Helical" evidence="7">
    <location>
        <begin position="37"/>
        <end position="63"/>
    </location>
</feature>
<accession>A0A916T6Z1</accession>
<keyword evidence="7" id="KW-0812">Transmembrane</keyword>
<evidence type="ECO:0000256" key="6">
    <source>
        <dbReference type="RuleBase" id="RU003983"/>
    </source>
</evidence>
<reference evidence="9" key="1">
    <citation type="journal article" date="2014" name="Int. J. Syst. Evol. Microbiol.">
        <title>Complete genome sequence of Corynebacterium casei LMG S-19264T (=DSM 44701T), isolated from a smear-ripened cheese.</title>
        <authorList>
            <consortium name="US DOE Joint Genome Institute (JGI-PGF)"/>
            <person name="Walter F."/>
            <person name="Albersmeier A."/>
            <person name="Kalinowski J."/>
            <person name="Ruckert C."/>
        </authorList>
    </citation>
    <scope>NUCLEOTIDE SEQUENCE</scope>
    <source>
        <strain evidence="9">CGMCC 1.12827</strain>
    </source>
</reference>
<keyword evidence="7" id="KW-1133">Transmembrane helix</keyword>
<dbReference type="AlphaFoldDB" id="A0A916T6Z1"/>
<keyword evidence="5 6" id="KW-0482">Metalloprotease</keyword>
<dbReference type="Proteomes" id="UP000621454">
    <property type="component" value="Unassembled WGS sequence"/>
</dbReference>
<dbReference type="EMBL" id="BMGC01000013">
    <property type="protein sequence ID" value="GGB32845.1"/>
    <property type="molecule type" value="Genomic_DNA"/>
</dbReference>
<feature type="transmembrane region" description="Helical" evidence="7">
    <location>
        <begin position="84"/>
        <end position="104"/>
    </location>
</feature>
<evidence type="ECO:0000256" key="1">
    <source>
        <dbReference type="ARBA" id="ARBA00022670"/>
    </source>
</evidence>
<protein>
    <recommendedName>
        <fullName evidence="8">Peptidase M48 domain-containing protein</fullName>
    </recommendedName>
</protein>
<dbReference type="GO" id="GO:0046872">
    <property type="term" value="F:metal ion binding"/>
    <property type="evidence" value="ECO:0007669"/>
    <property type="project" value="UniProtKB-KW"/>
</dbReference>
<keyword evidence="7" id="KW-0472">Membrane</keyword>
<keyword evidence="4 6" id="KW-0862">Zinc</keyword>
<comment type="similarity">
    <text evidence="6">Belongs to the peptidase M48 family.</text>
</comment>
<evidence type="ECO:0000256" key="7">
    <source>
        <dbReference type="SAM" id="Phobius"/>
    </source>
</evidence>
<reference evidence="9" key="2">
    <citation type="submission" date="2020-09" db="EMBL/GenBank/DDBJ databases">
        <authorList>
            <person name="Sun Q."/>
            <person name="Zhou Y."/>
        </authorList>
    </citation>
    <scope>NUCLEOTIDE SEQUENCE</scope>
    <source>
        <strain evidence="9">CGMCC 1.12827</strain>
    </source>
</reference>
<gene>
    <name evidence="9" type="ORF">GCM10011489_21230</name>
</gene>
<keyword evidence="3 6" id="KW-0378">Hydrolase</keyword>
<dbReference type="Gene3D" id="3.30.2010.10">
    <property type="entry name" value="Metalloproteases ('zincins'), catalytic domain"/>
    <property type="match status" value="1"/>
</dbReference>
<name>A0A916T6Z1_9ACTN</name>
<feature type="transmembrane region" description="Helical" evidence="7">
    <location>
        <begin position="281"/>
        <end position="306"/>
    </location>
</feature>
<dbReference type="PANTHER" id="PTHR34978:SF3">
    <property type="entry name" value="SLR0241 PROTEIN"/>
    <property type="match status" value="1"/>
</dbReference>
<keyword evidence="1 6" id="KW-0645">Protease</keyword>
<feature type="domain" description="Peptidase M48" evidence="8">
    <location>
        <begin position="150"/>
        <end position="200"/>
    </location>
</feature>
<sequence length="316" mass="34256">MIAAVFGAIALLLAGPVPALLARADWSLRAPRAAMTLWQSISIAAVLSAFSCGLAIASHLLVIGPDGRPTTSPFRQADRLGWPIWTVCFGVFFLTLLIGARLIFASIRVGVRTRARRALHRDLVDLLDHIDRRSGDGTLRARDVRMLDVREPIAYCLPGIRRRVVLSAGIVDRLNRDELTAVITHERAHLRARHDLILEAFIAVHEAFPRVIRSRSALDQVRLLVEILADDHAVRASSRRTVGRALVNCADAVAPQGAMGVGGPSTLTRVQRLSDNRSAHTAGACAYVCAVLILVVPTLAVAIPWLTELSRLAGSL</sequence>
<comment type="cofactor">
    <cofactor evidence="6">
        <name>Zn(2+)</name>
        <dbReference type="ChEBI" id="CHEBI:29105"/>
    </cofactor>
    <text evidence="6">Binds 1 zinc ion per subunit.</text>
</comment>
<dbReference type="GO" id="GO:0006508">
    <property type="term" value="P:proteolysis"/>
    <property type="evidence" value="ECO:0007669"/>
    <property type="project" value="UniProtKB-KW"/>
</dbReference>
<organism evidence="9 10">
    <name type="scientific">Gordonia jinhuaensis</name>
    <dbReference type="NCBI Taxonomy" id="1517702"/>
    <lineage>
        <taxon>Bacteria</taxon>
        <taxon>Bacillati</taxon>
        <taxon>Actinomycetota</taxon>
        <taxon>Actinomycetes</taxon>
        <taxon>Mycobacteriales</taxon>
        <taxon>Gordoniaceae</taxon>
        <taxon>Gordonia</taxon>
    </lineage>
</organism>
<dbReference type="InterPro" id="IPR001915">
    <property type="entry name" value="Peptidase_M48"/>
</dbReference>
<keyword evidence="2" id="KW-0479">Metal-binding</keyword>
<evidence type="ECO:0000313" key="9">
    <source>
        <dbReference type="EMBL" id="GGB32845.1"/>
    </source>
</evidence>
<proteinExistence type="inferred from homology"/>
<comment type="caution">
    <text evidence="9">The sequence shown here is derived from an EMBL/GenBank/DDBJ whole genome shotgun (WGS) entry which is preliminary data.</text>
</comment>
<dbReference type="PANTHER" id="PTHR34978">
    <property type="entry name" value="POSSIBLE SENSOR-TRANSDUCER PROTEIN BLAR"/>
    <property type="match status" value="1"/>
</dbReference>
<evidence type="ECO:0000313" key="10">
    <source>
        <dbReference type="Proteomes" id="UP000621454"/>
    </source>
</evidence>
<dbReference type="RefSeq" id="WP_188586571.1">
    <property type="nucleotide sequence ID" value="NZ_BMGC01000013.1"/>
</dbReference>
<dbReference type="GO" id="GO:0004222">
    <property type="term" value="F:metalloendopeptidase activity"/>
    <property type="evidence" value="ECO:0007669"/>
    <property type="project" value="InterPro"/>
</dbReference>
<evidence type="ECO:0000256" key="2">
    <source>
        <dbReference type="ARBA" id="ARBA00022723"/>
    </source>
</evidence>
<evidence type="ECO:0000256" key="3">
    <source>
        <dbReference type="ARBA" id="ARBA00022801"/>
    </source>
</evidence>
<dbReference type="Pfam" id="PF01435">
    <property type="entry name" value="Peptidase_M48"/>
    <property type="match status" value="1"/>
</dbReference>
<evidence type="ECO:0000259" key="8">
    <source>
        <dbReference type="Pfam" id="PF01435"/>
    </source>
</evidence>